<dbReference type="Proteomes" id="UP000807469">
    <property type="component" value="Unassembled WGS sequence"/>
</dbReference>
<feature type="compositionally biased region" description="Acidic residues" evidence="1">
    <location>
        <begin position="15"/>
        <end position="24"/>
    </location>
</feature>
<dbReference type="EMBL" id="MU156296">
    <property type="protein sequence ID" value="KAF9470102.1"/>
    <property type="molecule type" value="Genomic_DNA"/>
</dbReference>
<keyword evidence="3" id="KW-1185">Reference proteome</keyword>
<gene>
    <name evidence="2" type="ORF">BDN70DRAFT_944901</name>
</gene>
<name>A0A9P5YHP5_9AGAR</name>
<sequence length="292" mass="31963">KHRRHVQPRLSGSEGESDDDGDEGDSGKGEGSNKRSKQGSEDDGEEEKLCDDAGGNEGKGENTDEARAVDDQGDSVMASMPEPSSGAGDRPQSPNEDDGAFIIPPAPYDDDFQAAVDAAESPQYRPWTPIPSHPSPVLSPAFGRAETPRPPINPPLAARPTFASLPASTSRRAQVFLGTLVDYQWQRYDLMMDYTRERQRLAILADSAERGFLEQGLALLSQVENDPDNVDLESAAALLRDARHIREINLRMADKISGDVVRVTQEFSDVLDRVEAVLGAMDELTWYMNHKS</sequence>
<proteinExistence type="predicted"/>
<feature type="compositionally biased region" description="Basic and acidic residues" evidence="1">
    <location>
        <begin position="58"/>
        <end position="70"/>
    </location>
</feature>
<organism evidence="2 3">
    <name type="scientific">Pholiota conissans</name>
    <dbReference type="NCBI Taxonomy" id="109636"/>
    <lineage>
        <taxon>Eukaryota</taxon>
        <taxon>Fungi</taxon>
        <taxon>Dikarya</taxon>
        <taxon>Basidiomycota</taxon>
        <taxon>Agaricomycotina</taxon>
        <taxon>Agaricomycetes</taxon>
        <taxon>Agaricomycetidae</taxon>
        <taxon>Agaricales</taxon>
        <taxon>Agaricineae</taxon>
        <taxon>Strophariaceae</taxon>
        <taxon>Pholiota</taxon>
    </lineage>
</organism>
<dbReference type="AlphaFoldDB" id="A0A9P5YHP5"/>
<feature type="region of interest" description="Disordered" evidence="1">
    <location>
        <begin position="1"/>
        <end position="106"/>
    </location>
</feature>
<accession>A0A9P5YHP5</accession>
<feature type="region of interest" description="Disordered" evidence="1">
    <location>
        <begin position="138"/>
        <end position="160"/>
    </location>
</feature>
<feature type="non-terminal residue" evidence="2">
    <location>
        <position position="1"/>
    </location>
</feature>
<evidence type="ECO:0000256" key="1">
    <source>
        <dbReference type="SAM" id="MobiDB-lite"/>
    </source>
</evidence>
<evidence type="ECO:0000313" key="3">
    <source>
        <dbReference type="Proteomes" id="UP000807469"/>
    </source>
</evidence>
<evidence type="ECO:0000313" key="2">
    <source>
        <dbReference type="EMBL" id="KAF9470102.1"/>
    </source>
</evidence>
<protein>
    <submittedName>
        <fullName evidence="2">Uncharacterized protein</fullName>
    </submittedName>
</protein>
<comment type="caution">
    <text evidence="2">The sequence shown here is derived from an EMBL/GenBank/DDBJ whole genome shotgun (WGS) entry which is preliminary data.</text>
</comment>
<reference evidence="2" key="1">
    <citation type="submission" date="2020-11" db="EMBL/GenBank/DDBJ databases">
        <authorList>
            <consortium name="DOE Joint Genome Institute"/>
            <person name="Ahrendt S."/>
            <person name="Riley R."/>
            <person name="Andreopoulos W."/>
            <person name="Labutti K."/>
            <person name="Pangilinan J."/>
            <person name="Ruiz-Duenas F.J."/>
            <person name="Barrasa J.M."/>
            <person name="Sanchez-Garcia M."/>
            <person name="Camarero S."/>
            <person name="Miyauchi S."/>
            <person name="Serrano A."/>
            <person name="Linde D."/>
            <person name="Babiker R."/>
            <person name="Drula E."/>
            <person name="Ayuso-Fernandez I."/>
            <person name="Pacheco R."/>
            <person name="Padilla G."/>
            <person name="Ferreira P."/>
            <person name="Barriuso J."/>
            <person name="Kellner H."/>
            <person name="Castanera R."/>
            <person name="Alfaro M."/>
            <person name="Ramirez L."/>
            <person name="Pisabarro A.G."/>
            <person name="Kuo A."/>
            <person name="Tritt A."/>
            <person name="Lipzen A."/>
            <person name="He G."/>
            <person name="Yan M."/>
            <person name="Ng V."/>
            <person name="Cullen D."/>
            <person name="Martin F."/>
            <person name="Rosso M.-N."/>
            <person name="Henrissat B."/>
            <person name="Hibbett D."/>
            <person name="Martinez A.T."/>
            <person name="Grigoriev I.V."/>
        </authorList>
    </citation>
    <scope>NUCLEOTIDE SEQUENCE</scope>
    <source>
        <strain evidence="2">CIRM-BRFM 674</strain>
    </source>
</reference>